<keyword evidence="5 10" id="KW-0949">S-adenosyl-L-methionine</keyword>
<feature type="binding site" evidence="10">
    <location>
        <position position="274"/>
    </location>
    <ligand>
        <name>S-adenosyl-L-methionine</name>
        <dbReference type="ChEBI" id="CHEBI:59789"/>
    </ligand>
</feature>
<evidence type="ECO:0000256" key="3">
    <source>
        <dbReference type="ARBA" id="ARBA00022603"/>
    </source>
</evidence>
<evidence type="ECO:0000256" key="10">
    <source>
        <dbReference type="HAMAP-Rule" id="MF_03152"/>
    </source>
</evidence>
<dbReference type="InterPro" id="IPR056744">
    <property type="entry name" value="TRM5/TYW2-like_N"/>
</dbReference>
<evidence type="ECO:0000256" key="8">
    <source>
        <dbReference type="ARBA" id="ARBA00023242"/>
    </source>
</evidence>
<evidence type="ECO:0000256" key="6">
    <source>
        <dbReference type="ARBA" id="ARBA00022694"/>
    </source>
</evidence>
<accession>A0A132NQB1</accession>
<evidence type="ECO:0000256" key="1">
    <source>
        <dbReference type="ARBA" id="ARBA00009775"/>
    </source>
</evidence>
<dbReference type="Gene3D" id="3.30.300.110">
    <property type="entry name" value="Met-10+ protein-like domains"/>
    <property type="match status" value="1"/>
</dbReference>
<keyword evidence="3 10" id="KW-0489">Methyltransferase</keyword>
<comment type="caution">
    <text evidence="12">The sequence shown here is derived from an EMBL/GenBank/DDBJ whole genome shotgun (WGS) entry which is preliminary data.</text>
</comment>
<sequence length="480" mass="53431">MYLPCLSSSVMTCAYELGSQSVSLISCSILDGIISQNKPEIFDNFAGAQVMKVGDIVPCALDQARKKALEMKEPLCQIPEDLRSLLSTTMSVYRIETPSSLVSTIIKSIPPEASVALATGCRFLTVTTGPRGKTVTVLSTTFLSALDKSVTQQLSIRPDKLLLTLENRSRISILQDIIADPPTSFETIGHIAHYNLREVHLPYRYFIGAVTCEKEPAITTVITKVDTIQSQYRTYNFELIGGVPRYDVKLIQDGITYFLDYTKVYWNSRLSHEHLALAKHVSQLIHPDDLVLDGTGGIGPHALLLAKCFNFTNIICNDLNPDACKFLKINVKANKVEHAIRCLNEDVSCLLQRLLQESNLRAVIFSLPELSTDLLKAMKGFPGIYCFLECFTRAPSHLAYYDLLLQCSKSLIDVEACIGIEASSLTVEKVAENKDLVELLAANYEAFEIKEVRTVSTNKFMYRVTLKISERKQAVKAVKK</sequence>
<dbReference type="GO" id="GO:0070901">
    <property type="term" value="P:mitochondrial tRNA methylation"/>
    <property type="evidence" value="ECO:0007669"/>
    <property type="project" value="UniProtKB-ARBA"/>
</dbReference>
<keyword evidence="2 10" id="KW-0963">Cytoplasm</keyword>
<keyword evidence="7 10" id="KW-0496">Mitochondrion</keyword>
<keyword evidence="8 10" id="KW-0539">Nucleus</keyword>
<proteinExistence type="inferred from homology"/>
<dbReference type="PANTHER" id="PTHR23245">
    <property type="entry name" value="TRNA METHYLTRANSFERASE"/>
    <property type="match status" value="1"/>
</dbReference>
<protein>
    <recommendedName>
        <fullName evidence="10">tRNA (guanine(37)-N1)-methyltransferase</fullName>
        <ecNumber evidence="10">2.1.1.228</ecNumber>
    </recommendedName>
    <alternativeName>
        <fullName evidence="10">M1G-methyltransferase</fullName>
    </alternativeName>
    <alternativeName>
        <fullName evidence="10">tRNA [GM37] methyltransferase</fullName>
    </alternativeName>
    <alternativeName>
        <fullName evidence="10">tRNA methyltransferase 5 homolog</fullName>
    </alternativeName>
</protein>
<evidence type="ECO:0000259" key="11">
    <source>
        <dbReference type="PROSITE" id="PS51684"/>
    </source>
</evidence>
<name>A0A132NQB1_GIAIN</name>
<gene>
    <name evidence="12" type="ORF">QR46_3825</name>
</gene>
<dbReference type="PROSITE" id="PS51684">
    <property type="entry name" value="SAM_MT_TRM5_TYW2"/>
    <property type="match status" value="1"/>
</dbReference>
<organism evidence="12 13">
    <name type="scientific">Giardia duodenalis assemblage B</name>
    <dbReference type="NCBI Taxonomy" id="1394984"/>
    <lineage>
        <taxon>Eukaryota</taxon>
        <taxon>Metamonada</taxon>
        <taxon>Diplomonadida</taxon>
        <taxon>Hexamitidae</taxon>
        <taxon>Giardiinae</taxon>
        <taxon>Giardia</taxon>
    </lineage>
</organism>
<dbReference type="Pfam" id="PF02475">
    <property type="entry name" value="TRM5-TYW2_MTfase"/>
    <property type="match status" value="1"/>
</dbReference>
<dbReference type="Pfam" id="PF25133">
    <property type="entry name" value="TYW2_N_2"/>
    <property type="match status" value="1"/>
</dbReference>
<comment type="similarity">
    <text evidence="1">Belongs to the class I-like SAM-binding methyltransferase superfamily. TRM5/TYW2 family.</text>
</comment>
<evidence type="ECO:0000256" key="2">
    <source>
        <dbReference type="ARBA" id="ARBA00022490"/>
    </source>
</evidence>
<dbReference type="InterPro" id="IPR030382">
    <property type="entry name" value="MeTrfase_TRM5/TYW2"/>
</dbReference>
<evidence type="ECO:0000313" key="13">
    <source>
        <dbReference type="Proteomes" id="UP000070089"/>
    </source>
</evidence>
<dbReference type="OrthoDB" id="408788at2759"/>
<dbReference type="Proteomes" id="UP000070089">
    <property type="component" value="Unassembled WGS sequence"/>
</dbReference>
<evidence type="ECO:0000256" key="9">
    <source>
        <dbReference type="ARBA" id="ARBA00047783"/>
    </source>
</evidence>
<dbReference type="GO" id="GO:0005759">
    <property type="term" value="C:mitochondrial matrix"/>
    <property type="evidence" value="ECO:0007669"/>
    <property type="project" value="UniProtKB-SubCell"/>
</dbReference>
<dbReference type="EC" id="2.1.1.228" evidence="10"/>
<dbReference type="GO" id="GO:0002939">
    <property type="term" value="P:tRNA N1-guanine methylation"/>
    <property type="evidence" value="ECO:0007669"/>
    <property type="project" value="TreeGrafter"/>
</dbReference>
<dbReference type="GO" id="GO:0052906">
    <property type="term" value="F:tRNA (guanine(37)-N1)-methyltransferase activity"/>
    <property type="evidence" value="ECO:0007669"/>
    <property type="project" value="UniProtKB-UniRule"/>
</dbReference>
<dbReference type="Gene3D" id="3.40.50.150">
    <property type="entry name" value="Vaccinia Virus protein VP39"/>
    <property type="match status" value="1"/>
</dbReference>
<evidence type="ECO:0000256" key="7">
    <source>
        <dbReference type="ARBA" id="ARBA00023128"/>
    </source>
</evidence>
<feature type="binding site" evidence="10">
    <location>
        <begin position="318"/>
        <end position="319"/>
    </location>
    <ligand>
        <name>S-adenosyl-L-methionine</name>
        <dbReference type="ChEBI" id="CHEBI:59789"/>
    </ligand>
</feature>
<dbReference type="PANTHER" id="PTHR23245:SF36">
    <property type="entry name" value="TRNA (GUANINE(37)-N1)-METHYLTRANSFERASE"/>
    <property type="match status" value="1"/>
</dbReference>
<dbReference type="InterPro" id="IPR056743">
    <property type="entry name" value="TRM5-TYW2-like_MTfase"/>
</dbReference>
<comment type="caution">
    <text evidence="10">Lacks conserved residue(s) required for the propagation of feature annotation.</text>
</comment>
<reference evidence="12 13" key="1">
    <citation type="journal article" date="2015" name="Mol. Biochem. Parasitol.">
        <title>Identification of polymorphic genes for use in assemblage B genotyping assays through comparative genomics of multiple assemblage B Giardia duodenalis isolates.</title>
        <authorList>
            <person name="Wielinga C."/>
            <person name="Thompson R.C."/>
            <person name="Monis P."/>
            <person name="Ryan U."/>
        </authorList>
    </citation>
    <scope>NUCLEOTIDE SEQUENCE [LARGE SCALE GENOMIC DNA]</scope>
    <source>
        <strain evidence="12 13">BAH15c1</strain>
    </source>
</reference>
<keyword evidence="4 10" id="KW-0808">Transferase</keyword>
<dbReference type="GO" id="GO:0005634">
    <property type="term" value="C:nucleus"/>
    <property type="evidence" value="ECO:0007669"/>
    <property type="project" value="UniProtKB-SubCell"/>
</dbReference>
<dbReference type="FunFam" id="3.30.300.110:FF:000001">
    <property type="entry name" value="tRNA (guanine(37)-N1)-methyltransferase"/>
    <property type="match status" value="1"/>
</dbReference>
<dbReference type="HAMAP" id="MF_03152">
    <property type="entry name" value="TRM5"/>
    <property type="match status" value="1"/>
</dbReference>
<comment type="subcellular location">
    <subcellularLocation>
        <location evidence="10">Mitochondrion matrix</location>
    </subcellularLocation>
    <subcellularLocation>
        <location evidence="10">Nucleus</location>
    </subcellularLocation>
    <subcellularLocation>
        <location evidence="10">Cytoplasm</location>
    </subcellularLocation>
    <text evidence="10">Predominantly in the mitochondria and in the nucleus.</text>
</comment>
<dbReference type="InterPro" id="IPR029063">
    <property type="entry name" value="SAM-dependent_MTases_sf"/>
</dbReference>
<comment type="catalytic activity">
    <reaction evidence="9 10">
        <text>guanosine(37) in tRNA + S-adenosyl-L-methionine = N(1)-methylguanosine(37) in tRNA + S-adenosyl-L-homocysteine + H(+)</text>
        <dbReference type="Rhea" id="RHEA:36899"/>
        <dbReference type="Rhea" id="RHEA-COMP:10145"/>
        <dbReference type="Rhea" id="RHEA-COMP:10147"/>
        <dbReference type="ChEBI" id="CHEBI:15378"/>
        <dbReference type="ChEBI" id="CHEBI:57856"/>
        <dbReference type="ChEBI" id="CHEBI:59789"/>
        <dbReference type="ChEBI" id="CHEBI:73542"/>
        <dbReference type="ChEBI" id="CHEBI:74269"/>
        <dbReference type="EC" id="2.1.1.228"/>
    </reaction>
</comment>
<dbReference type="EMBL" id="JXTI01000130">
    <property type="protein sequence ID" value="KWX12207.1"/>
    <property type="molecule type" value="Genomic_DNA"/>
</dbReference>
<feature type="binding site" evidence="10">
    <location>
        <begin position="346"/>
        <end position="347"/>
    </location>
    <ligand>
        <name>S-adenosyl-L-methionine</name>
        <dbReference type="ChEBI" id="CHEBI:59789"/>
    </ligand>
</feature>
<comment type="similarity">
    <text evidence="10">Belongs to the TRM5 / TYW2 family.</text>
</comment>
<dbReference type="AlphaFoldDB" id="A0A132NQB1"/>
<evidence type="ECO:0000313" key="12">
    <source>
        <dbReference type="EMBL" id="KWX12207.1"/>
    </source>
</evidence>
<keyword evidence="6 10" id="KW-0819">tRNA processing</keyword>
<feature type="domain" description="SAM-dependent methyltransferase TRM5/TYW2-type" evidence="11">
    <location>
        <begin position="185"/>
        <end position="470"/>
    </location>
</feature>
<comment type="function">
    <text evidence="10">Specifically methylates the N1 position of guanosine-37 in various cytoplasmic and mitochondrial tRNAs. Methylation is not dependent on the nature of the nucleoside 5' of the target nucleoside. This is the first step in the biosynthesis of wybutosine (yW), a modified base adjacent to the anticodon of tRNAs and required for accurate decoding.</text>
</comment>
<comment type="subunit">
    <text evidence="10">Monomer.</text>
</comment>
<dbReference type="VEuPathDB" id="GiardiaDB:QR46_3825"/>
<dbReference type="SUPFAM" id="SSF53335">
    <property type="entry name" value="S-adenosyl-L-methionine-dependent methyltransferases"/>
    <property type="match status" value="1"/>
</dbReference>
<dbReference type="InterPro" id="IPR025792">
    <property type="entry name" value="tRNA_Gua_MeTrfase_euk"/>
</dbReference>
<evidence type="ECO:0000256" key="5">
    <source>
        <dbReference type="ARBA" id="ARBA00022691"/>
    </source>
</evidence>
<evidence type="ECO:0000256" key="4">
    <source>
        <dbReference type="ARBA" id="ARBA00022679"/>
    </source>
</evidence>